<keyword evidence="3" id="KW-1185">Reference proteome</keyword>
<evidence type="ECO:0000313" key="2">
    <source>
        <dbReference type="EMBL" id="KAK7067942.1"/>
    </source>
</evidence>
<evidence type="ECO:0000313" key="3">
    <source>
        <dbReference type="Proteomes" id="UP001381693"/>
    </source>
</evidence>
<proteinExistence type="predicted"/>
<reference evidence="2 3" key="1">
    <citation type="submission" date="2023-11" db="EMBL/GenBank/DDBJ databases">
        <title>Halocaridina rubra genome assembly.</title>
        <authorList>
            <person name="Smith C."/>
        </authorList>
    </citation>
    <scope>NUCLEOTIDE SEQUENCE [LARGE SCALE GENOMIC DNA]</scope>
    <source>
        <strain evidence="2">EP-1</strain>
        <tissue evidence="2">Whole</tissue>
    </source>
</reference>
<dbReference type="SUPFAM" id="SSF51735">
    <property type="entry name" value="NAD(P)-binding Rossmann-fold domains"/>
    <property type="match status" value="1"/>
</dbReference>
<dbReference type="InterPro" id="IPR036291">
    <property type="entry name" value="NAD(P)-bd_dom_sf"/>
</dbReference>
<dbReference type="Gene3D" id="3.40.50.720">
    <property type="entry name" value="NAD(P)-binding Rossmann-like Domain"/>
    <property type="match status" value="1"/>
</dbReference>
<sequence>MFTVQLDRIERESGSNLLVNAVHPGVVATKLFQHVAWVQIFPLFARFLFKTPKQGSDTVVYAALSSEVKDGGNYYENCTVTQPSRLAKDPNDLIRLWNLSLYQVDIKKFGGCGPPADFRRLLSSQMTKGDCGLPVGFRKLWPSCRLRDIVAFLLTSGCCPPADFRRMWPFC</sequence>
<dbReference type="Proteomes" id="UP001381693">
    <property type="component" value="Unassembled WGS sequence"/>
</dbReference>
<dbReference type="EMBL" id="JAXCGZ010017567">
    <property type="protein sequence ID" value="KAK7067942.1"/>
    <property type="molecule type" value="Genomic_DNA"/>
</dbReference>
<dbReference type="GO" id="GO:0016491">
    <property type="term" value="F:oxidoreductase activity"/>
    <property type="evidence" value="ECO:0007669"/>
    <property type="project" value="UniProtKB-KW"/>
</dbReference>
<organism evidence="2 3">
    <name type="scientific">Halocaridina rubra</name>
    <name type="common">Hawaiian red shrimp</name>
    <dbReference type="NCBI Taxonomy" id="373956"/>
    <lineage>
        <taxon>Eukaryota</taxon>
        <taxon>Metazoa</taxon>
        <taxon>Ecdysozoa</taxon>
        <taxon>Arthropoda</taxon>
        <taxon>Crustacea</taxon>
        <taxon>Multicrustacea</taxon>
        <taxon>Malacostraca</taxon>
        <taxon>Eumalacostraca</taxon>
        <taxon>Eucarida</taxon>
        <taxon>Decapoda</taxon>
        <taxon>Pleocyemata</taxon>
        <taxon>Caridea</taxon>
        <taxon>Atyoidea</taxon>
        <taxon>Atyidae</taxon>
        <taxon>Halocaridina</taxon>
    </lineage>
</organism>
<keyword evidence="1" id="KW-0560">Oxidoreductase</keyword>
<dbReference type="PANTHER" id="PTHR43157">
    <property type="entry name" value="PHOSPHATIDYLINOSITOL-GLYCAN BIOSYNTHESIS CLASS F PROTEIN-RELATED"/>
    <property type="match status" value="1"/>
</dbReference>
<dbReference type="PANTHER" id="PTHR43157:SF31">
    <property type="entry name" value="PHOSPHATIDYLINOSITOL-GLYCAN BIOSYNTHESIS CLASS F PROTEIN"/>
    <property type="match status" value="1"/>
</dbReference>
<evidence type="ECO:0000256" key="1">
    <source>
        <dbReference type="ARBA" id="ARBA00023002"/>
    </source>
</evidence>
<comment type="caution">
    <text evidence="2">The sequence shown here is derived from an EMBL/GenBank/DDBJ whole genome shotgun (WGS) entry which is preliminary data.</text>
</comment>
<gene>
    <name evidence="2" type="ORF">SK128_006130</name>
</gene>
<evidence type="ECO:0008006" key="4">
    <source>
        <dbReference type="Google" id="ProtNLM"/>
    </source>
</evidence>
<dbReference type="AlphaFoldDB" id="A0AAN9A392"/>
<name>A0AAN9A392_HALRR</name>
<protein>
    <recommendedName>
        <fullName evidence="4">Retinol dehydrogenase 14</fullName>
    </recommendedName>
</protein>
<accession>A0AAN9A392</accession>